<evidence type="ECO:0000313" key="2">
    <source>
        <dbReference type="EMBL" id="OGG50300.1"/>
    </source>
</evidence>
<keyword evidence="1" id="KW-1133">Transmembrane helix</keyword>
<keyword evidence="1" id="KW-0812">Transmembrane</keyword>
<accession>A0A1F6CMN5</accession>
<proteinExistence type="predicted"/>
<gene>
    <name evidence="2" type="ORF">A2763_01395</name>
</gene>
<keyword evidence="1" id="KW-0472">Membrane</keyword>
<evidence type="ECO:0000313" key="3">
    <source>
        <dbReference type="Proteomes" id="UP000178370"/>
    </source>
</evidence>
<organism evidence="2 3">
    <name type="scientific">Candidatus Kaiserbacteria bacterium RIFCSPHIGHO2_01_FULL_54_36</name>
    <dbReference type="NCBI Taxonomy" id="1798482"/>
    <lineage>
        <taxon>Bacteria</taxon>
        <taxon>Candidatus Kaiseribacteriota</taxon>
    </lineage>
</organism>
<dbReference type="AlphaFoldDB" id="A0A1F6CMN5"/>
<protein>
    <recommendedName>
        <fullName evidence="4">DUF5666 domain-containing protein</fullName>
    </recommendedName>
</protein>
<dbReference type="EMBL" id="MFKV01000015">
    <property type="protein sequence ID" value="OGG50300.1"/>
    <property type="molecule type" value="Genomic_DNA"/>
</dbReference>
<comment type="caution">
    <text evidence="2">The sequence shown here is derived from an EMBL/GenBank/DDBJ whole genome shotgun (WGS) entry which is preliminary data.</text>
</comment>
<reference evidence="2 3" key="1">
    <citation type="journal article" date="2016" name="Nat. Commun.">
        <title>Thousands of microbial genomes shed light on interconnected biogeochemical processes in an aquifer system.</title>
        <authorList>
            <person name="Anantharaman K."/>
            <person name="Brown C.T."/>
            <person name="Hug L.A."/>
            <person name="Sharon I."/>
            <person name="Castelle C.J."/>
            <person name="Probst A.J."/>
            <person name="Thomas B.C."/>
            <person name="Singh A."/>
            <person name="Wilkins M.J."/>
            <person name="Karaoz U."/>
            <person name="Brodie E.L."/>
            <person name="Williams K.H."/>
            <person name="Hubbard S.S."/>
            <person name="Banfield J.F."/>
        </authorList>
    </citation>
    <scope>NUCLEOTIDE SEQUENCE [LARGE SCALE GENOMIC DNA]</scope>
</reference>
<evidence type="ECO:0000256" key="1">
    <source>
        <dbReference type="SAM" id="Phobius"/>
    </source>
</evidence>
<feature type="transmembrane region" description="Helical" evidence="1">
    <location>
        <begin position="12"/>
        <end position="34"/>
    </location>
</feature>
<name>A0A1F6CMN5_9BACT</name>
<sequence length="173" mass="18365">MDRFSSFLQKALAVAGVSIMPLALAAVSTLLFLAGPHLYQGAVYSSANVANEKIEGAFSDVIHQITLQQASALSHVSPVMRQVSIANNGQIFLRGGTVVVASGMEVLVSITWDGVQLPWLVQLSSKTRFFSSDGEEKAFSILVPGDIITVTGTLGNNGKGPIVNAKYIRDSEE</sequence>
<evidence type="ECO:0008006" key="4">
    <source>
        <dbReference type="Google" id="ProtNLM"/>
    </source>
</evidence>
<dbReference type="Proteomes" id="UP000178370">
    <property type="component" value="Unassembled WGS sequence"/>
</dbReference>